<organism evidence="2 3">
    <name type="scientific">Cyphellophora attinorum</name>
    <dbReference type="NCBI Taxonomy" id="1664694"/>
    <lineage>
        <taxon>Eukaryota</taxon>
        <taxon>Fungi</taxon>
        <taxon>Dikarya</taxon>
        <taxon>Ascomycota</taxon>
        <taxon>Pezizomycotina</taxon>
        <taxon>Eurotiomycetes</taxon>
        <taxon>Chaetothyriomycetidae</taxon>
        <taxon>Chaetothyriales</taxon>
        <taxon>Cyphellophoraceae</taxon>
        <taxon>Cyphellophora</taxon>
    </lineage>
</organism>
<evidence type="ECO:0000313" key="3">
    <source>
        <dbReference type="Proteomes" id="UP000038010"/>
    </source>
</evidence>
<evidence type="ECO:0000256" key="1">
    <source>
        <dbReference type="SAM" id="MobiDB-lite"/>
    </source>
</evidence>
<dbReference type="Proteomes" id="UP000038010">
    <property type="component" value="Unassembled WGS sequence"/>
</dbReference>
<proteinExistence type="predicted"/>
<dbReference type="EMBL" id="LFJN01000020">
    <property type="protein sequence ID" value="KPI38180.1"/>
    <property type="molecule type" value="Genomic_DNA"/>
</dbReference>
<feature type="compositionally biased region" description="Low complexity" evidence="1">
    <location>
        <begin position="152"/>
        <end position="165"/>
    </location>
</feature>
<protein>
    <submittedName>
        <fullName evidence="2">Uncharacterized protein</fullName>
    </submittedName>
</protein>
<evidence type="ECO:0000313" key="2">
    <source>
        <dbReference type="EMBL" id="KPI38180.1"/>
    </source>
</evidence>
<name>A0A0N1NZZ2_9EURO</name>
<feature type="compositionally biased region" description="Acidic residues" evidence="1">
    <location>
        <begin position="222"/>
        <end position="238"/>
    </location>
</feature>
<sequence length="238" mass="24838">MSSIHKGRPLPASSIQNSLSRLAPPPSSNDSYTGTFHTFIVIPTSHKMPPKKAAAPVEGGAMTLTPAMIATLHGVLTNMTDFTPDWNKIKADTGKQNPRRDFAELAKKMGLLFANGTFTKIEDAAAPAAPPVKKAAATKKAPVAKSEDTDADAAAPVKNPAATKKAPAEKKIVAPKKAPATKKKAGETTGPPAKKRKTDAKVKAEESSEDEAKEGSGKEESSEGDEGGENSPSADEDE</sequence>
<dbReference type="RefSeq" id="XP_017998143.1">
    <property type="nucleotide sequence ID" value="XM_018140352.1"/>
</dbReference>
<dbReference type="VEuPathDB" id="FungiDB:AB675_1149"/>
<feature type="region of interest" description="Disordered" evidence="1">
    <location>
        <begin position="1"/>
        <end position="30"/>
    </location>
</feature>
<keyword evidence="3" id="KW-1185">Reference proteome</keyword>
<accession>A0A0N1NZZ2</accession>
<comment type="caution">
    <text evidence="2">The sequence shown here is derived from an EMBL/GenBank/DDBJ whole genome shotgun (WGS) entry which is preliminary data.</text>
</comment>
<reference evidence="2 3" key="1">
    <citation type="submission" date="2015-06" db="EMBL/GenBank/DDBJ databases">
        <title>Draft genome of the ant-associated black yeast Phialophora attae CBS 131958.</title>
        <authorList>
            <person name="Moreno L.F."/>
            <person name="Stielow B.J."/>
            <person name="de Hoog S."/>
            <person name="Vicente V.A."/>
            <person name="Weiss V.A."/>
            <person name="de Vries M."/>
            <person name="Cruz L.M."/>
            <person name="Souza E.M."/>
        </authorList>
    </citation>
    <scope>NUCLEOTIDE SEQUENCE [LARGE SCALE GENOMIC DNA]</scope>
    <source>
        <strain evidence="2 3">CBS 131958</strain>
    </source>
</reference>
<feature type="compositionally biased region" description="Low complexity" evidence="1">
    <location>
        <begin position="126"/>
        <end position="144"/>
    </location>
</feature>
<dbReference type="AlphaFoldDB" id="A0A0N1NZZ2"/>
<gene>
    <name evidence="2" type="ORF">AB675_1149</name>
</gene>
<feature type="region of interest" description="Disordered" evidence="1">
    <location>
        <begin position="126"/>
        <end position="238"/>
    </location>
</feature>
<dbReference type="GeneID" id="28732222"/>